<comment type="caution">
    <text evidence="2">The sequence shown here is derived from an EMBL/GenBank/DDBJ whole genome shotgun (WGS) entry which is preliminary data.</text>
</comment>
<evidence type="ECO:0008006" key="4">
    <source>
        <dbReference type="Google" id="ProtNLM"/>
    </source>
</evidence>
<dbReference type="EMBL" id="QFQP01000013">
    <property type="protein sequence ID" value="PZR11957.1"/>
    <property type="molecule type" value="Genomic_DNA"/>
</dbReference>
<dbReference type="GO" id="GO:0008289">
    <property type="term" value="F:lipid binding"/>
    <property type="evidence" value="ECO:0007669"/>
    <property type="project" value="InterPro"/>
</dbReference>
<proteinExistence type="predicted"/>
<dbReference type="InterPro" id="IPR017943">
    <property type="entry name" value="Bactericidal_perm-incr_a/b_dom"/>
</dbReference>
<dbReference type="Gene3D" id="3.15.20.10">
    <property type="entry name" value="Bactericidal permeability-increasing protein, domain 2"/>
    <property type="match status" value="1"/>
</dbReference>
<evidence type="ECO:0000256" key="1">
    <source>
        <dbReference type="SAM" id="SignalP"/>
    </source>
</evidence>
<dbReference type="SUPFAM" id="SSF55394">
    <property type="entry name" value="Bactericidal permeability-increasing protein, BPI"/>
    <property type="match status" value="1"/>
</dbReference>
<dbReference type="Proteomes" id="UP000249061">
    <property type="component" value="Unassembled WGS sequence"/>
</dbReference>
<dbReference type="AlphaFoldDB" id="A0A2W5TDG4"/>
<feature type="chain" id="PRO_5016135965" description="Lipoprotein" evidence="1">
    <location>
        <begin position="30"/>
        <end position="714"/>
    </location>
</feature>
<accession>A0A2W5TDG4</accession>
<gene>
    <name evidence="2" type="ORF">DI536_16660</name>
</gene>
<evidence type="ECO:0000313" key="2">
    <source>
        <dbReference type="EMBL" id="PZR11957.1"/>
    </source>
</evidence>
<name>A0A2W5TDG4_9BACT</name>
<sequence>MRALMNRRSWMFAWCVAGLWACSAPSGCACGGFTQLPQGSYTGSKMNSAGAARLSSQGFTTLNDNSASILEFFAPGGVMQVPVSCSIEQVQLAGINVVQLAVADTGELYCTQESCGRMDGTCDARDLGQAVTITFNSLTFAPKAPDILEARVNATVKTGRLPISSRGSGASALCLFNGRAKFTVDLDTARAQPPTNDLAIDIKFAINTRWDQLLSLEVANVGNTSACSGGNTAPNCIDPNDMEILNEGCSALNIASLSAVKTLLINQLTAQLRTQISDALAEANCASCGPAGECPSFNGATSTCEVDAGTCMDTSNGKCVPALLGVEGRLEIGTALAQLGAPAGAAIELSFGAGGSAEASPSGLTAGLRGGAKELVVADCVSPINRPAPPLLPLPDFELDAPGPYDVGLSVSNQLMSELLFRAQQSGALCLELGTETAAQLSSELLATLLPSLNLVTENQNVPLRVVIRPVTPPTVVVGEGTVDGAGKPLDPLLRLKWTGLELDIYALLEDRYARLLTVSADLSLPLGVTNDGCSTVTPVVGSLTGAVTNVNVKNSELLAEDTTVLRNLVPSLLTLVEPQLANGLASFTVPEFQGFQLQLVGARGIGRIAGTNTFNHAALYANLLADGEVCTPAMKRAASDLIRGASKQGDLAQLEVRSGRQYSWRVDDGLWSVWQQPVDGSRLELSHPRLRLGGRHFIDVRTPEGDVQRISVQ</sequence>
<reference evidence="2 3" key="1">
    <citation type="submission" date="2017-08" db="EMBL/GenBank/DDBJ databases">
        <title>Infants hospitalized years apart are colonized by the same room-sourced microbial strains.</title>
        <authorList>
            <person name="Brooks B."/>
            <person name="Olm M.R."/>
            <person name="Firek B.A."/>
            <person name="Baker R."/>
            <person name="Thomas B.C."/>
            <person name="Morowitz M.J."/>
            <person name="Banfield J.F."/>
        </authorList>
    </citation>
    <scope>NUCLEOTIDE SEQUENCE [LARGE SCALE GENOMIC DNA]</scope>
    <source>
        <strain evidence="2">S2_003_000_R2_14</strain>
    </source>
</reference>
<keyword evidence="1" id="KW-0732">Signal</keyword>
<feature type="signal peptide" evidence="1">
    <location>
        <begin position="1"/>
        <end position="29"/>
    </location>
</feature>
<protein>
    <recommendedName>
        <fullName evidence="4">Lipoprotein</fullName>
    </recommendedName>
</protein>
<organism evidence="2 3">
    <name type="scientific">Archangium gephyra</name>
    <dbReference type="NCBI Taxonomy" id="48"/>
    <lineage>
        <taxon>Bacteria</taxon>
        <taxon>Pseudomonadati</taxon>
        <taxon>Myxococcota</taxon>
        <taxon>Myxococcia</taxon>
        <taxon>Myxococcales</taxon>
        <taxon>Cystobacterineae</taxon>
        <taxon>Archangiaceae</taxon>
        <taxon>Archangium</taxon>
    </lineage>
</organism>
<dbReference type="PROSITE" id="PS51257">
    <property type="entry name" value="PROKAR_LIPOPROTEIN"/>
    <property type="match status" value="1"/>
</dbReference>
<evidence type="ECO:0000313" key="3">
    <source>
        <dbReference type="Proteomes" id="UP000249061"/>
    </source>
</evidence>